<name>A0A1S3FLX7_DIPOR</name>
<dbReference type="InterPro" id="IPR008984">
    <property type="entry name" value="SMAD_FHA_dom_sf"/>
</dbReference>
<dbReference type="SMART" id="SM00240">
    <property type="entry name" value="FHA"/>
    <property type="match status" value="1"/>
</dbReference>
<dbReference type="CDD" id="cd22673">
    <property type="entry name" value="FHA_Ki67"/>
    <property type="match status" value="1"/>
</dbReference>
<feature type="compositionally biased region" description="Basic and acidic residues" evidence="7">
    <location>
        <begin position="1079"/>
        <end position="1090"/>
    </location>
</feature>
<feature type="region of interest" description="Disordered" evidence="7">
    <location>
        <begin position="499"/>
        <end position="688"/>
    </location>
</feature>
<evidence type="ECO:0000313" key="9">
    <source>
        <dbReference type="Proteomes" id="UP000081671"/>
    </source>
</evidence>
<dbReference type="GO" id="GO:0007088">
    <property type="term" value="P:regulation of mitotic nuclear division"/>
    <property type="evidence" value="ECO:0007669"/>
    <property type="project" value="TreeGrafter"/>
</dbReference>
<dbReference type="OrthoDB" id="6288785at2759"/>
<feature type="compositionally biased region" description="Basic and acidic residues" evidence="7">
    <location>
        <begin position="661"/>
        <end position="673"/>
    </location>
</feature>
<keyword evidence="3" id="KW-0597">Phosphoprotein</keyword>
<feature type="compositionally biased region" description="Basic and acidic residues" evidence="7">
    <location>
        <begin position="1226"/>
        <end position="1237"/>
    </location>
</feature>
<dbReference type="RefSeq" id="XP_012877335.1">
    <property type="nucleotide sequence ID" value="XM_013021881.1"/>
</dbReference>
<keyword evidence="5" id="KW-0539">Nucleus</keyword>
<comment type="subcellular location">
    <subcellularLocation>
        <location evidence="1">Nucleus</location>
    </subcellularLocation>
</comment>
<dbReference type="Gene3D" id="2.60.200.20">
    <property type="match status" value="1"/>
</dbReference>
<feature type="compositionally biased region" description="Polar residues" evidence="7">
    <location>
        <begin position="2352"/>
        <end position="2366"/>
    </location>
</feature>
<dbReference type="GO" id="GO:0005694">
    <property type="term" value="C:chromosome"/>
    <property type="evidence" value="ECO:0007669"/>
    <property type="project" value="TreeGrafter"/>
</dbReference>
<evidence type="ECO:0000256" key="1">
    <source>
        <dbReference type="ARBA" id="ARBA00004123"/>
    </source>
</evidence>
<feature type="domain" description="FHA" evidence="8">
    <location>
        <begin position="264"/>
        <end position="327"/>
    </location>
</feature>
<keyword evidence="6" id="KW-0131">Cell cycle</keyword>
<protein>
    <submittedName>
        <fullName evidence="10">Antigen KI-67</fullName>
    </submittedName>
</protein>
<feature type="compositionally biased region" description="Polar residues" evidence="7">
    <location>
        <begin position="2242"/>
        <end position="2252"/>
    </location>
</feature>
<feature type="compositionally biased region" description="Basic and acidic residues" evidence="7">
    <location>
        <begin position="1544"/>
        <end position="1554"/>
    </location>
</feature>
<evidence type="ECO:0000256" key="5">
    <source>
        <dbReference type="ARBA" id="ARBA00023242"/>
    </source>
</evidence>
<gene>
    <name evidence="10" type="primary">Mki67</name>
</gene>
<feature type="compositionally biased region" description="Basic and acidic residues" evidence="7">
    <location>
        <begin position="1411"/>
        <end position="1422"/>
    </location>
</feature>
<proteinExistence type="predicted"/>
<feature type="compositionally biased region" description="Polar residues" evidence="7">
    <location>
        <begin position="2401"/>
        <end position="2410"/>
    </location>
</feature>
<feature type="compositionally biased region" description="Polar residues" evidence="7">
    <location>
        <begin position="1312"/>
        <end position="1321"/>
    </location>
</feature>
<feature type="compositionally biased region" description="Basic residues" evidence="7">
    <location>
        <begin position="908"/>
        <end position="926"/>
    </location>
</feature>
<keyword evidence="2" id="KW-1017">Isopeptide bond</keyword>
<evidence type="ECO:0000256" key="2">
    <source>
        <dbReference type="ARBA" id="ARBA00022499"/>
    </source>
</evidence>
<dbReference type="PANTHER" id="PTHR21603:SF17">
    <property type="entry name" value="PROLIFERATION MARKER PROTEIN KI-67"/>
    <property type="match status" value="1"/>
</dbReference>
<feature type="compositionally biased region" description="Basic and acidic residues" evidence="7">
    <location>
        <begin position="1673"/>
        <end position="1682"/>
    </location>
</feature>
<evidence type="ECO:0000256" key="7">
    <source>
        <dbReference type="SAM" id="MobiDB-lite"/>
    </source>
</evidence>
<feature type="compositionally biased region" description="Polar residues" evidence="7">
    <location>
        <begin position="390"/>
        <end position="403"/>
    </location>
</feature>
<evidence type="ECO:0000256" key="4">
    <source>
        <dbReference type="ARBA" id="ARBA00022843"/>
    </source>
</evidence>
<feature type="compositionally biased region" description="Basic and acidic residues" evidence="7">
    <location>
        <begin position="2075"/>
        <end position="2085"/>
    </location>
</feature>
<evidence type="ECO:0000313" key="10">
    <source>
        <dbReference type="RefSeq" id="XP_012877335.1"/>
    </source>
</evidence>
<dbReference type="SMART" id="SM01295">
    <property type="entry name" value="K167R"/>
    <property type="match status" value="9"/>
</dbReference>
<dbReference type="Proteomes" id="UP000081671">
    <property type="component" value="Unplaced"/>
</dbReference>
<evidence type="ECO:0000259" key="8">
    <source>
        <dbReference type="PROSITE" id="PS50006"/>
    </source>
</evidence>
<feature type="compositionally biased region" description="Polar residues" evidence="7">
    <location>
        <begin position="1479"/>
        <end position="1489"/>
    </location>
</feature>
<feature type="compositionally biased region" description="Polar residues" evidence="7">
    <location>
        <begin position="569"/>
        <end position="587"/>
    </location>
</feature>
<feature type="compositionally biased region" description="Polar residues" evidence="7">
    <location>
        <begin position="1943"/>
        <end position="1968"/>
    </location>
</feature>
<feature type="region of interest" description="Disordered" evidence="7">
    <location>
        <begin position="1039"/>
        <end position="1280"/>
    </location>
</feature>
<dbReference type="Pfam" id="PF08065">
    <property type="entry name" value="KI67R"/>
    <property type="match status" value="8"/>
</dbReference>
<dbReference type="KEGG" id="dord:105989707"/>
<feature type="compositionally biased region" description="Basic and acidic residues" evidence="7">
    <location>
        <begin position="345"/>
        <end position="371"/>
    </location>
</feature>
<feature type="region of interest" description="Disordered" evidence="7">
    <location>
        <begin position="1294"/>
        <end position="1328"/>
    </location>
</feature>
<feature type="region of interest" description="Disordered" evidence="7">
    <location>
        <begin position="995"/>
        <end position="1014"/>
    </location>
</feature>
<feature type="compositionally biased region" description="Basic residues" evidence="7">
    <location>
        <begin position="1264"/>
        <end position="1273"/>
    </location>
</feature>
<feature type="compositionally biased region" description="Basic residues" evidence="7">
    <location>
        <begin position="136"/>
        <end position="151"/>
    </location>
</feature>
<feature type="compositionally biased region" description="Polar residues" evidence="7">
    <location>
        <begin position="1425"/>
        <end position="1438"/>
    </location>
</feature>
<feature type="region of interest" description="Disordered" evidence="7">
    <location>
        <begin position="1368"/>
        <end position="1388"/>
    </location>
</feature>
<feature type="region of interest" description="Disordered" evidence="7">
    <location>
        <begin position="1408"/>
        <end position="2475"/>
    </location>
</feature>
<dbReference type="GeneID" id="105989707"/>
<feature type="region of interest" description="Disordered" evidence="7">
    <location>
        <begin position="901"/>
        <end position="934"/>
    </location>
</feature>
<keyword evidence="9" id="KW-1185">Reference proteome</keyword>
<feature type="compositionally biased region" description="Polar residues" evidence="7">
    <location>
        <begin position="1240"/>
        <end position="1250"/>
    </location>
</feature>
<feature type="compositionally biased region" description="Basic and acidic residues" evidence="7">
    <location>
        <begin position="1047"/>
        <end position="1068"/>
    </location>
</feature>
<dbReference type="Pfam" id="PF00498">
    <property type="entry name" value="FHA"/>
    <property type="match status" value="1"/>
</dbReference>
<feature type="compositionally biased region" description="Polar residues" evidence="7">
    <location>
        <begin position="1455"/>
        <end position="1469"/>
    </location>
</feature>
<organism evidence="9 10">
    <name type="scientific">Dipodomys ordii</name>
    <name type="common">Ord's kangaroo rat</name>
    <dbReference type="NCBI Taxonomy" id="10020"/>
    <lineage>
        <taxon>Eukaryota</taxon>
        <taxon>Metazoa</taxon>
        <taxon>Chordata</taxon>
        <taxon>Craniata</taxon>
        <taxon>Vertebrata</taxon>
        <taxon>Euteleostomi</taxon>
        <taxon>Mammalia</taxon>
        <taxon>Eutheria</taxon>
        <taxon>Euarchontoglires</taxon>
        <taxon>Glires</taxon>
        <taxon>Rodentia</taxon>
        <taxon>Castorimorpha</taxon>
        <taxon>Heteromyidae</taxon>
        <taxon>Dipodomyinae</taxon>
        <taxon>Dipodomys</taxon>
    </lineage>
</organism>
<dbReference type="CTD" id="4288"/>
<dbReference type="GO" id="GO:0005634">
    <property type="term" value="C:nucleus"/>
    <property type="evidence" value="ECO:0007669"/>
    <property type="project" value="UniProtKB-SubCell"/>
</dbReference>
<keyword evidence="4" id="KW-0832">Ubl conjugation</keyword>
<dbReference type="InterPro" id="IPR000253">
    <property type="entry name" value="FHA_dom"/>
</dbReference>
<feature type="region of interest" description="Disordered" evidence="7">
    <location>
        <begin position="108"/>
        <end position="187"/>
    </location>
</feature>
<feature type="region of interest" description="Disordered" evidence="7">
    <location>
        <begin position="345"/>
        <end position="487"/>
    </location>
</feature>
<sequence>MTASTEADPFAKNTGPCELGHKDTIAAEGQSLVETGLNKDMAAGILIQSCLPGRQQRGMSSADAPIPGLSGVQRSPTKVPNPPGSTPTLALGMLDNCREHGPSFRIYVGTKEDKGGSLLNPPQREGTPRGWSGNHALRRKNLRKKRRKRRTPGMQAPPPGASPPPPRSLPGSVHDHTHCARPLPPGSSYWAFDRNPGLRGRRLGACTPAARGRARVRVRSRERRAGIGLGQASTAATQESGDIVSPSLEEVGPPTASPAEPGTARLGGASGHRRSARLRGLTDIECDIRIQLPVVSKLHCRIEVSGQEATLYNFSSTNPTQLNGSAIDKPVHLKHGDVITIIDRSFRYEKESPQNESKPDEFPGKRQEQARARRSSRSSLSTPPDGKAQGSRTHSKVTASRSQEPGKELMGDSATPDGSEHRAAPQLLHACSPEQVGNDGGKAGRPTPRGPKENSRVTASPCGDLKSLPSAQSFDSSKDTESPFEKLYQSMKEELSLSLQKQSLAQTRRKSGLQLDSATEKERRENLPWGSHKARPRSADTLCIKAASPFTPETNQTQEKGISADPAHTSDQALNSSISVAETTTKSPGRFSQPRKDTGPYITGGEAVNLGPGEGIGSADRPVTPRRRLTGNRPSAIAGATASPAGQPDSLSSRSRSVPAEAERPSPEVRKEPFVTQCFPRTESKIPKDFLDEPNKLAVKSGQIGSGLPGLSSVDISNFGDSINKSEGASLKRRRVSFGGRLRPELFDENLPPNTPLKRGETPSKRKLPVTHTPAVLKKIIKEQPPSGEEESSEICVEVTAQDVCTGAVASSPGVTQPGVNGQRRRSGKASTASGVGGSPGQTDTPKRAGRKSAGSSSKRTSISRGQHDILQRICSKRRSGASEANLIVAKSWADVVKLGAKQTQVRVPKHGPPKPVGRRQRKPSTPKKPTASVCRQFSTGHANSPCTIVIGKAQTEKVSIPARPSRMLSSFVFNRKMDYSEDLSGITELFKTPVKEKPQTTGPGSFTLSSPENLTGKQFQAVNSGENPLCTTSETWVFSSQNSAREPSDKCSESHTIKQQSREDRSTAKTPQNMPKTTHPERKTPDAVKEPLNTVPSASRLRQSRELRSSQTPPVRSKNGGTEGPPAEGVTDTSLRKTPLRVRKVEGEDSAGSAETGRERDKSTESSAKVTTVRRSRSEGQKLGPKELLGTPAHAKEPENEADQTTGTDSSSQGADLTNTRKRPPKTEDSNEDAPHMSHQPTHTNLTPSTPRPHGDPAACAARVKKGSRTPKKQTQPLEDLVGFAELFQTPGQPMAHEKAKVPRKSPQPMPTSTKAQPVTPSRKMDASELSALRKFAHMSVGDTHTLKVTQPDVTSIRALKEPAKQIVHPVGNVTGSKRQQETPKEKTQLEDLAGFQELLQTPGLSKDLVITDRTTKRTREAPQATTARTPGSTQRQPRTRVGNMDVKAVSSLRKLQQSPGKALQTPTAPEEEELSTAFVQTPEQTPDMTGDLTGSKRRSRTSKGRNRSKDSKTVNRTTEVSGRAPEPVRTPAGVRRQPRPSRGNDVEEEPRKQRPRSPSEAAKSSPEVTQSKAALGESTVQTPHTVANRRDRRKQPRAPKERSQPLEDLSGLQELFRTPGHPKDSIPMEITGLPGTSPQSEPGRPSRPSLGTLRVKEELPAPQEMTEVLEETTHTHRVPDGEVTVPKAGEVSARPARDPVRRAGSRLRRMTPKEKAQPLEDLSGLQELFQTPGHPEDPVPRAAPQPPPTNTPATAKRRARASLGKAPMDGESLGFSKLPHKSGEPTRTPQVPGGEDGARVVKPRAKRKLDPADSVTGSKSKRLRGVPEKAPSPDDQAGLQELLETKDTNTPRQPPQPEPQDTSVPLKRATRTRRGTVDMQEELPAAKTLTHASRQATRTRKVLEGKVTDIQVSKESTKQVPDPAKSITGTRKLRGARKESTQPLDSLAASNETIQPPAHTENSGSDASAGRIPPQSPQPEPDTNTASRRPLRTRRGNAVVSKETSGPARETRKTAGKPMLSGEGVTMLEEPLQPELAPAARVARPKRLRGAAAEKAPPLDPASLPEALQAPAHTEDPADDEKSTNTPHQPPQPEPQDTSVPSKRATRSQRGTVDTKEELPAAKTLTRASRQTTRTRKVLEGDVTDSQASKESAKQALDPANNVTGTRRLRGARKESTQPLGGPASPKETVQPPAHTEELTNSAVTPKPLKTSRRVLRAPKEKPVTSLIPKQEPGEDGPGVQSSVTTTPASSEEKPAIRQRPRPPRPLKMLKCLRVLAPKIHLGEEQSCNSTETEDGEPREAPAAANQRMSLRTRHPQNPRAGQQSSEGLGSAEKVTEKRNAKKPEKTSQDTEPQSQENGGQQPATRGRVRGGRGGLRSGGQSKASAPLPAEDKVKESQESSSRGQNESGARPDVRGLRAKRTAIQPAGSTLDSEPKPRVTRGAKRGAENPKKADDTVSSKRVRSRRPRDGEDV</sequence>
<feature type="region of interest" description="Disordered" evidence="7">
    <location>
        <begin position="809"/>
        <end position="881"/>
    </location>
</feature>
<evidence type="ECO:0000256" key="6">
    <source>
        <dbReference type="ARBA" id="ARBA00023306"/>
    </source>
</evidence>
<reference evidence="10" key="1">
    <citation type="submission" date="2025-08" db="UniProtKB">
        <authorList>
            <consortium name="RefSeq"/>
        </authorList>
    </citation>
    <scope>IDENTIFICATION</scope>
    <source>
        <tissue evidence="10">Kidney</tissue>
    </source>
</reference>
<feature type="compositionally biased region" description="Basic and acidic residues" evidence="7">
    <location>
        <begin position="2447"/>
        <end position="2460"/>
    </location>
</feature>
<dbReference type="PROSITE" id="PS50006">
    <property type="entry name" value="FHA_DOMAIN"/>
    <property type="match status" value="1"/>
</dbReference>
<feature type="compositionally biased region" description="Polar residues" evidence="7">
    <location>
        <begin position="1204"/>
        <end position="1219"/>
    </location>
</feature>
<dbReference type="PANTHER" id="PTHR21603">
    <property type="entry name" value="ANTIGEN KI-67-LIKE PROTEIN"/>
    <property type="match status" value="1"/>
</dbReference>
<feature type="compositionally biased region" description="Pro residues" evidence="7">
    <location>
        <begin position="1743"/>
        <end position="1752"/>
    </location>
</feature>
<dbReference type="SUPFAM" id="SSF49879">
    <property type="entry name" value="SMAD/FHA domain"/>
    <property type="match status" value="1"/>
</dbReference>
<dbReference type="GO" id="GO:0051983">
    <property type="term" value="P:regulation of chromosome segregation"/>
    <property type="evidence" value="ECO:0007669"/>
    <property type="project" value="TreeGrafter"/>
</dbReference>
<dbReference type="Pfam" id="PF15276">
    <property type="entry name" value="PP1_bind"/>
    <property type="match status" value="1"/>
</dbReference>
<accession>A0A1S3FLX7</accession>
<feature type="compositionally biased region" description="Polar residues" evidence="7">
    <location>
        <begin position="1000"/>
        <end position="1014"/>
    </location>
</feature>
<dbReference type="InterPro" id="IPR012568">
    <property type="entry name" value="KI67R"/>
</dbReference>
<feature type="region of interest" description="Disordered" evidence="7">
    <location>
        <begin position="55"/>
        <end position="84"/>
    </location>
</feature>
<feature type="region of interest" description="Disordered" evidence="7">
    <location>
        <begin position="245"/>
        <end position="273"/>
    </location>
</feature>
<feature type="compositionally biased region" description="Polar residues" evidence="7">
    <location>
        <begin position="551"/>
        <end position="560"/>
    </location>
</feature>
<feature type="compositionally biased region" description="Basic and acidic residues" evidence="7">
    <location>
        <begin position="2336"/>
        <end position="2351"/>
    </location>
</feature>
<dbReference type="FunCoup" id="A0A1S3FLX7">
    <property type="interactions" value="651"/>
</dbReference>
<feature type="compositionally biased region" description="Pro residues" evidence="7">
    <location>
        <begin position="155"/>
        <end position="168"/>
    </location>
</feature>
<feature type="compositionally biased region" description="Polar residues" evidence="7">
    <location>
        <begin position="854"/>
        <end position="865"/>
    </location>
</feature>
<feature type="compositionally biased region" description="Polar residues" evidence="7">
    <location>
        <begin position="1568"/>
        <end position="1587"/>
    </location>
</feature>
<feature type="region of interest" description="Disordered" evidence="7">
    <location>
        <begin position="744"/>
        <end position="795"/>
    </location>
</feature>
<dbReference type="InParanoid" id="A0A1S3FLX7"/>
<evidence type="ECO:0000256" key="3">
    <source>
        <dbReference type="ARBA" id="ARBA00022553"/>
    </source>
</evidence>
<feature type="compositionally biased region" description="Basic residues" evidence="7">
    <location>
        <begin position="1497"/>
        <end position="1508"/>
    </location>
</feature>
<dbReference type="InterPro" id="IPR029334">
    <property type="entry name" value="PP1-bd"/>
</dbReference>